<evidence type="ECO:0000313" key="2">
    <source>
        <dbReference type="Proteomes" id="UP000308707"/>
    </source>
</evidence>
<dbReference type="Proteomes" id="UP000308707">
    <property type="component" value="Unassembled WGS sequence"/>
</dbReference>
<comment type="caution">
    <text evidence="1">The sequence shown here is derived from an EMBL/GenBank/DDBJ whole genome shotgun (WGS) entry which is preliminary data.</text>
</comment>
<dbReference type="EMBL" id="SZUA01000003">
    <property type="protein sequence ID" value="TKR29287.1"/>
    <property type="molecule type" value="Genomic_DNA"/>
</dbReference>
<proteinExistence type="predicted"/>
<dbReference type="AlphaFoldDB" id="A0A4U5JNC7"/>
<name>A0A4U5JNC7_9GAMM</name>
<organism evidence="1 2">
    <name type="scientific">Luteimonas gilva</name>
    <dbReference type="NCBI Taxonomy" id="2572684"/>
    <lineage>
        <taxon>Bacteria</taxon>
        <taxon>Pseudomonadati</taxon>
        <taxon>Pseudomonadota</taxon>
        <taxon>Gammaproteobacteria</taxon>
        <taxon>Lysobacterales</taxon>
        <taxon>Lysobacteraceae</taxon>
        <taxon>Luteimonas</taxon>
    </lineage>
</organism>
<dbReference type="OrthoDB" id="6028256at2"/>
<gene>
    <name evidence="1" type="ORF">FCE95_14080</name>
</gene>
<reference evidence="1 2" key="1">
    <citation type="submission" date="2019-04" db="EMBL/GenBank/DDBJ databases">
        <title>Reference strain of H23.</title>
        <authorList>
            <person name="Luo X."/>
        </authorList>
    </citation>
    <scope>NUCLEOTIDE SEQUENCE [LARGE SCALE GENOMIC DNA]</scope>
    <source>
        <strain evidence="1 2">H23</strain>
    </source>
</reference>
<protein>
    <submittedName>
        <fullName evidence="1">Uncharacterized protein</fullName>
    </submittedName>
</protein>
<keyword evidence="2" id="KW-1185">Reference proteome</keyword>
<evidence type="ECO:0000313" key="1">
    <source>
        <dbReference type="EMBL" id="TKR29287.1"/>
    </source>
</evidence>
<accession>A0A4U5JNC7</accession>
<dbReference type="RefSeq" id="WP_137267691.1">
    <property type="nucleotide sequence ID" value="NZ_SZUA01000003.1"/>
</dbReference>
<sequence length="99" mass="11268">MLDPTVPKSRAELVERLADLRQQGILDIAEETRLLDHYDAMARDIEDEKARLEPEFERRRAEDGDEKAAAWLLEVSTEIGRRHGAATRALTDQLRVVTG</sequence>